<dbReference type="Pfam" id="PF01381">
    <property type="entry name" value="HTH_3"/>
    <property type="match status" value="1"/>
</dbReference>
<dbReference type="SUPFAM" id="SSF47413">
    <property type="entry name" value="lambda repressor-like DNA-binding domains"/>
    <property type="match status" value="1"/>
</dbReference>
<dbReference type="HOGENOM" id="CLU_056925_0_1_9"/>
<dbReference type="AlphaFoldDB" id="A0A0E2H5H8"/>
<name>A0A0E2H5H8_9FIRM</name>
<dbReference type="Proteomes" id="UP000013085">
    <property type="component" value="Unassembled WGS sequence"/>
</dbReference>
<dbReference type="PATRIC" id="fig|999408.3.peg.4733"/>
<protein>
    <recommendedName>
        <fullName evidence="2">HTH cro/C1-type domain-containing protein</fullName>
    </recommendedName>
</protein>
<dbReference type="PANTHER" id="PTHR46558:SF11">
    <property type="entry name" value="HTH-TYPE TRANSCRIPTIONAL REGULATOR XRE"/>
    <property type="match status" value="1"/>
</dbReference>
<proteinExistence type="predicted"/>
<dbReference type="CDD" id="cd00093">
    <property type="entry name" value="HTH_XRE"/>
    <property type="match status" value="1"/>
</dbReference>
<comment type="caution">
    <text evidence="3">The sequence shown here is derived from an EMBL/GenBank/DDBJ whole genome shotgun (WGS) entry which is preliminary data.</text>
</comment>
<evidence type="ECO:0000313" key="3">
    <source>
        <dbReference type="EMBL" id="ENZ09586.1"/>
    </source>
</evidence>
<evidence type="ECO:0000259" key="2">
    <source>
        <dbReference type="PROSITE" id="PS50943"/>
    </source>
</evidence>
<organism evidence="3 4">
    <name type="scientific">[Clostridium] clostridioforme 90A8</name>
    <dbReference type="NCBI Taxonomy" id="999408"/>
    <lineage>
        <taxon>Bacteria</taxon>
        <taxon>Bacillati</taxon>
        <taxon>Bacillota</taxon>
        <taxon>Clostridia</taxon>
        <taxon>Lachnospirales</taxon>
        <taxon>Lachnospiraceae</taxon>
        <taxon>Enterocloster</taxon>
    </lineage>
</organism>
<dbReference type="GO" id="GO:0003677">
    <property type="term" value="F:DNA binding"/>
    <property type="evidence" value="ECO:0007669"/>
    <property type="project" value="UniProtKB-KW"/>
</dbReference>
<feature type="domain" description="HTH cro/C1-type" evidence="2">
    <location>
        <begin position="13"/>
        <end position="67"/>
    </location>
</feature>
<dbReference type="SMART" id="SM00530">
    <property type="entry name" value="HTH_XRE"/>
    <property type="match status" value="1"/>
</dbReference>
<reference evidence="3 4" key="1">
    <citation type="submission" date="2013-01" db="EMBL/GenBank/DDBJ databases">
        <title>The Genome Sequence of Clostridium clostridioforme 90A8.</title>
        <authorList>
            <consortium name="The Broad Institute Genome Sequencing Platform"/>
            <person name="Earl A."/>
            <person name="Ward D."/>
            <person name="Feldgarden M."/>
            <person name="Gevers D."/>
            <person name="Courvalin P."/>
            <person name="Lambert T."/>
            <person name="Walker B."/>
            <person name="Young S.K."/>
            <person name="Zeng Q."/>
            <person name="Gargeya S."/>
            <person name="Fitzgerald M."/>
            <person name="Haas B."/>
            <person name="Abouelleil A."/>
            <person name="Alvarado L."/>
            <person name="Arachchi H.M."/>
            <person name="Berlin A.M."/>
            <person name="Chapman S.B."/>
            <person name="Dewar J."/>
            <person name="Goldberg J."/>
            <person name="Griggs A."/>
            <person name="Gujja S."/>
            <person name="Hansen M."/>
            <person name="Howarth C."/>
            <person name="Imamovic A."/>
            <person name="Larimer J."/>
            <person name="McCowan C."/>
            <person name="Murphy C."/>
            <person name="Neiman D."/>
            <person name="Pearson M."/>
            <person name="Priest M."/>
            <person name="Roberts A."/>
            <person name="Saif S."/>
            <person name="Shea T."/>
            <person name="Sisk P."/>
            <person name="Sykes S."/>
            <person name="Wortman J."/>
            <person name="Nusbaum C."/>
            <person name="Birren B."/>
        </authorList>
    </citation>
    <scope>NUCLEOTIDE SEQUENCE [LARGE SCALE GENOMIC DNA]</scope>
    <source>
        <strain evidence="3 4">90A8</strain>
    </source>
</reference>
<dbReference type="PROSITE" id="PS50943">
    <property type="entry name" value="HTH_CROC1"/>
    <property type="match status" value="1"/>
</dbReference>
<evidence type="ECO:0000256" key="1">
    <source>
        <dbReference type="ARBA" id="ARBA00023125"/>
    </source>
</evidence>
<sequence>MGIYMEIKLGPRIASLRKSKSMTQEQLALALGVSPPAVSKWETGASCPDIALLCPLARALGTNVDTLLQFEETLTEEQIDARLNEIVETARNHGYEAADGMVQSLLHTYPSSIPLKSRAVTLFDLFAMLFPAQPQQIKDGWIKQKKQLLEDVRASGAAAFWQAAVSHLASIAIVEGELEKAESLLKELPQHSTDSTSIWAMLYLKKGEAPQALEVIQKRLYVLTRQVQSFLTQMMNPEMTPDTARTLELCVIYRQLEELLGVGNGMSPGFFAQAYQRAGKDQQALDSMIQFVDAIAGTVQKPNPVLFSPAVTIDGEHSAATREVRELLLKSLLEDEYYKQFLEDEGFRDAVNKLRCSIQKETA</sequence>
<dbReference type="EMBL" id="AGYR01000050">
    <property type="protein sequence ID" value="ENZ09586.1"/>
    <property type="molecule type" value="Genomic_DNA"/>
</dbReference>
<dbReference type="InterPro" id="IPR001387">
    <property type="entry name" value="Cro/C1-type_HTH"/>
</dbReference>
<evidence type="ECO:0000313" key="4">
    <source>
        <dbReference type="Proteomes" id="UP000013085"/>
    </source>
</evidence>
<dbReference type="PANTHER" id="PTHR46558">
    <property type="entry name" value="TRACRIPTIONAL REGULATORY PROTEIN-RELATED-RELATED"/>
    <property type="match status" value="1"/>
</dbReference>
<dbReference type="InterPro" id="IPR010982">
    <property type="entry name" value="Lambda_DNA-bd_dom_sf"/>
</dbReference>
<gene>
    <name evidence="3" type="ORF">HMPREF1090_04412</name>
</gene>
<dbReference type="Gene3D" id="1.10.260.40">
    <property type="entry name" value="lambda repressor-like DNA-binding domains"/>
    <property type="match status" value="1"/>
</dbReference>
<accession>A0A0E2H5H8</accession>
<keyword evidence="1" id="KW-0238">DNA-binding</keyword>